<dbReference type="GO" id="GO:0004730">
    <property type="term" value="F:pseudouridylate synthase activity"/>
    <property type="evidence" value="ECO:0007669"/>
    <property type="project" value="InterPro"/>
</dbReference>
<dbReference type="InterPro" id="IPR007342">
    <property type="entry name" value="PsuG"/>
</dbReference>
<keyword evidence="1" id="KW-0479">Metal-binding</keyword>
<dbReference type="HAMAP" id="MF_01876">
    <property type="entry name" value="PsiMP_glycosidase"/>
    <property type="match status" value="1"/>
</dbReference>
<dbReference type="EMBL" id="LATX01002303">
    <property type="protein sequence ID" value="KTB31622.1"/>
    <property type="molecule type" value="Genomic_DNA"/>
</dbReference>
<dbReference type="Gene3D" id="3.40.1190.20">
    <property type="match status" value="1"/>
</dbReference>
<evidence type="ECO:0000313" key="6">
    <source>
        <dbReference type="EMBL" id="KTB31622.1"/>
    </source>
</evidence>
<dbReference type="GO" id="GO:0005737">
    <property type="term" value="C:cytoplasm"/>
    <property type="evidence" value="ECO:0007669"/>
    <property type="project" value="TreeGrafter"/>
</dbReference>
<dbReference type="AlphaFoldDB" id="A0A0W0F5L2"/>
<reference evidence="6 7" key="1">
    <citation type="submission" date="2015-12" db="EMBL/GenBank/DDBJ databases">
        <title>Draft genome sequence of Moniliophthora roreri, the causal agent of frosty pod rot of cacao.</title>
        <authorList>
            <person name="Aime M.C."/>
            <person name="Diaz-Valderrama J.R."/>
            <person name="Kijpornyongpan T."/>
            <person name="Phillips-Mora W."/>
        </authorList>
    </citation>
    <scope>NUCLEOTIDE SEQUENCE [LARGE SCALE GENOMIC DNA]</scope>
    <source>
        <strain evidence="6 7">MCA 2952</strain>
    </source>
</reference>
<dbReference type="GO" id="GO:0046872">
    <property type="term" value="F:metal ion binding"/>
    <property type="evidence" value="ECO:0007669"/>
    <property type="project" value="UniProtKB-KW"/>
</dbReference>
<keyword evidence="3" id="KW-0464">Manganese</keyword>
<gene>
    <name evidence="6" type="ORF">WG66_15806</name>
</gene>
<keyword evidence="2" id="KW-0378">Hydrolase</keyword>
<dbReference type="InterPro" id="IPR029056">
    <property type="entry name" value="Ribokinase-like"/>
</dbReference>
<dbReference type="InterPro" id="IPR022830">
    <property type="entry name" value="Indigdn_synthA-like"/>
</dbReference>
<proteinExistence type="inferred from homology"/>
<dbReference type="Pfam" id="PF04227">
    <property type="entry name" value="Indigoidine_A"/>
    <property type="match status" value="1"/>
</dbReference>
<dbReference type="GO" id="GO:0016798">
    <property type="term" value="F:hydrolase activity, acting on glycosyl bonds"/>
    <property type="evidence" value="ECO:0007669"/>
    <property type="project" value="UniProtKB-KW"/>
</dbReference>
<dbReference type="Proteomes" id="UP000054988">
    <property type="component" value="Unassembled WGS sequence"/>
</dbReference>
<evidence type="ECO:0000256" key="5">
    <source>
        <dbReference type="ARBA" id="ARBA00023295"/>
    </source>
</evidence>
<dbReference type="SUPFAM" id="SSF53613">
    <property type="entry name" value="Ribokinase-like"/>
    <property type="match status" value="1"/>
</dbReference>
<evidence type="ECO:0000256" key="2">
    <source>
        <dbReference type="ARBA" id="ARBA00022801"/>
    </source>
</evidence>
<sequence>MASRMRRALASTIIRPTTSSCPKTRSISFGAALTNRSIPLQIHPEVEEALANKRPVVALETTLITHGIPYPNNLELALDLESIVRSTGAVPATIGMIGGRVKVGLEKSQLERLADTQNNPSVVKLSRRDIGPAIANKADGGTTCSSTLIFATLAGIKVFATGGLGGVHRGGENSMDVSADLYELTRCPVGLVSSGIKSILDIGRTLEYLVSILKAVECIIPCADIVFPEETLGIPVVPYGLSKEFPAFFSRKSGFKTPWNAENPSAAAQILYSQVQIGMVNGTLIAVPIPEEYEEEGLKIQKAVAQAVAESEQNGIARSGKEATPWLLRRIVELTGGRSLTSNIALLRNTALIGGQIAMEYGKLVNNTAFEDTKHITLPIAQNVHDDRLVSQAQASTKSLPVSPPKVIIVGASAVDVSSRSVTKSDAILSVHSTVPGRISLTLGGVARNIAEASHRVSESKDSVMLLSPIADDLLGDFVRRETSKLGMRVDGLLTGLDATAACNMVLDADGNLVTGIADMTIIQDFGSQTANRIIEQYRPSIIALDGNMSTNTITGIVKFCHAKGIKILFEPTSVKKSTQILQSISEIYDCAIAPIHFITPNLLELKQIYKSAREDHDLFSRTDWWDTIDSFSLGTQFRMDVELLSRVQTSEKKGSSGTLSFLVNEGIAQMAVNLLPFFKHIFIKCGERGVVAAMHVHGKSEWSKQQTNIYERCVVSHGLNTAVVLAHFPALPVEVVNVTGAVWTGFRH</sequence>
<name>A0A0W0F5L2_MONRR</name>
<comment type="caution">
    <text evidence="6">The sequence shown here is derived from an EMBL/GenBank/DDBJ whole genome shotgun (WGS) entry which is preliminary data.</text>
</comment>
<dbReference type="PANTHER" id="PTHR42909:SF1">
    <property type="entry name" value="CARBOHYDRATE KINASE PFKB DOMAIN-CONTAINING PROTEIN"/>
    <property type="match status" value="1"/>
</dbReference>
<accession>A0A0W0F5L2</accession>
<protein>
    <submittedName>
        <fullName evidence="6">Putative indigoidine synthase A-like protein</fullName>
    </submittedName>
</protein>
<dbReference type="eggNOG" id="KOG3009">
    <property type="taxonomic scope" value="Eukaryota"/>
</dbReference>
<keyword evidence="5" id="KW-0326">Glycosidase</keyword>
<evidence type="ECO:0000313" key="7">
    <source>
        <dbReference type="Proteomes" id="UP000054988"/>
    </source>
</evidence>
<evidence type="ECO:0000256" key="3">
    <source>
        <dbReference type="ARBA" id="ARBA00023211"/>
    </source>
</evidence>
<dbReference type="PANTHER" id="PTHR42909">
    <property type="entry name" value="ZGC:136858"/>
    <property type="match status" value="1"/>
</dbReference>
<dbReference type="SUPFAM" id="SSF110581">
    <property type="entry name" value="Indigoidine synthase A-like"/>
    <property type="match status" value="1"/>
</dbReference>
<dbReference type="Gene3D" id="3.40.1790.10">
    <property type="entry name" value="Indigoidine synthase domain"/>
    <property type="match status" value="1"/>
</dbReference>
<evidence type="ECO:0000256" key="1">
    <source>
        <dbReference type="ARBA" id="ARBA00022723"/>
    </source>
</evidence>
<evidence type="ECO:0000256" key="4">
    <source>
        <dbReference type="ARBA" id="ARBA00023239"/>
    </source>
</evidence>
<keyword evidence="4" id="KW-0456">Lyase</keyword>
<organism evidence="6 7">
    <name type="scientific">Moniliophthora roreri</name>
    <name type="common">Frosty pod rot fungus</name>
    <name type="synonym">Monilia roreri</name>
    <dbReference type="NCBI Taxonomy" id="221103"/>
    <lineage>
        <taxon>Eukaryota</taxon>
        <taxon>Fungi</taxon>
        <taxon>Dikarya</taxon>
        <taxon>Basidiomycota</taxon>
        <taxon>Agaricomycotina</taxon>
        <taxon>Agaricomycetes</taxon>
        <taxon>Agaricomycetidae</taxon>
        <taxon>Agaricales</taxon>
        <taxon>Marasmiineae</taxon>
        <taxon>Marasmiaceae</taxon>
        <taxon>Moniliophthora</taxon>
    </lineage>
</organism>